<dbReference type="Gene3D" id="2.130.10.10">
    <property type="entry name" value="YVTN repeat-like/Quinoprotein amine dehydrogenase"/>
    <property type="match status" value="1"/>
</dbReference>
<dbReference type="Proteomes" id="UP000468388">
    <property type="component" value="Unassembled WGS sequence"/>
</dbReference>
<dbReference type="InterPro" id="IPR011044">
    <property type="entry name" value="Quino_amine_DH_bsu"/>
</dbReference>
<protein>
    <submittedName>
        <fullName evidence="2">DUF5074 domain-containing protein</fullName>
    </submittedName>
</protein>
<dbReference type="EMBL" id="WRXO01000011">
    <property type="protein sequence ID" value="MVT44506.1"/>
    <property type="molecule type" value="Genomic_DNA"/>
</dbReference>
<evidence type="ECO:0000256" key="1">
    <source>
        <dbReference type="SAM" id="SignalP"/>
    </source>
</evidence>
<dbReference type="InterPro" id="IPR015943">
    <property type="entry name" value="WD40/YVTN_repeat-like_dom_sf"/>
</dbReference>
<feature type="chain" id="PRO_5026661872" evidence="1">
    <location>
        <begin position="20"/>
        <end position="353"/>
    </location>
</feature>
<reference evidence="2 3" key="1">
    <citation type="submission" date="2019-12" db="EMBL/GenBank/DDBJ databases">
        <title>The draft genomic sequence of strain Chitinophaga oryziterrae JCM 16595.</title>
        <authorList>
            <person name="Zhang X."/>
        </authorList>
    </citation>
    <scope>NUCLEOTIDE SEQUENCE [LARGE SCALE GENOMIC DNA]</scope>
    <source>
        <strain evidence="2 3">JCM 16595</strain>
    </source>
</reference>
<dbReference type="InterPro" id="IPR031815">
    <property type="entry name" value="DUF5074"/>
</dbReference>
<organism evidence="2 3">
    <name type="scientific">Chitinophaga oryziterrae</name>
    <dbReference type="NCBI Taxonomy" id="1031224"/>
    <lineage>
        <taxon>Bacteria</taxon>
        <taxon>Pseudomonadati</taxon>
        <taxon>Bacteroidota</taxon>
        <taxon>Chitinophagia</taxon>
        <taxon>Chitinophagales</taxon>
        <taxon>Chitinophagaceae</taxon>
        <taxon>Chitinophaga</taxon>
    </lineage>
</organism>
<dbReference type="AlphaFoldDB" id="A0A6N8JJF2"/>
<dbReference type="Pfam" id="PF16819">
    <property type="entry name" value="DUF5074"/>
    <property type="match status" value="1"/>
</dbReference>
<dbReference type="SUPFAM" id="SSF50969">
    <property type="entry name" value="YVTN repeat-like/Quinoprotein amine dehydrogenase"/>
    <property type="match status" value="1"/>
</dbReference>
<dbReference type="RefSeq" id="WP_157303298.1">
    <property type="nucleotide sequence ID" value="NZ_BAAAZB010000036.1"/>
</dbReference>
<comment type="caution">
    <text evidence="2">The sequence shown here is derived from an EMBL/GenBank/DDBJ whole genome shotgun (WGS) entry which is preliminary data.</text>
</comment>
<evidence type="ECO:0000313" key="3">
    <source>
        <dbReference type="Proteomes" id="UP000468388"/>
    </source>
</evidence>
<keyword evidence="1" id="KW-0732">Signal</keyword>
<evidence type="ECO:0000313" key="2">
    <source>
        <dbReference type="EMBL" id="MVT44506.1"/>
    </source>
</evidence>
<accession>A0A6N8JJF2</accession>
<dbReference type="OrthoDB" id="1041092at2"/>
<dbReference type="PROSITE" id="PS51257">
    <property type="entry name" value="PROKAR_LIPOPROTEIN"/>
    <property type="match status" value="1"/>
</dbReference>
<sequence>MYRKLPRLLLVFFVMIAVSCGKDETETVSKGKYDNGFFLVNEGSYNNTSGNVHFYSYTNDSLYLNAYTTENPGKTLGTTTQVLEFATIFNDKLFLVVNLGGPIVVTDAYTLKEAGRINSLPNGDMAHAFVGVDASRGLLSTTAGIYPVNISALTVGSKITGINEGVGDMIKAGNYIFVLSETQGIIALNSSDYSIAKTIGAAKTGFAIGKDGDVWAATANALLKINPGTLKVDTINTTFDIYYNPYTYNSGSIVASTTENAVYVTSDYNTVYKYVAGNSASITAPYITIPANHFFFGKGIAYNPQKNTLMLSTTDNIYGGAINTMYSYNASTGVQAGSFIYNGNYYPAMTVLH</sequence>
<gene>
    <name evidence="2" type="ORF">GO495_28185</name>
</gene>
<keyword evidence="3" id="KW-1185">Reference proteome</keyword>
<proteinExistence type="predicted"/>
<name>A0A6N8JJF2_9BACT</name>
<feature type="signal peptide" evidence="1">
    <location>
        <begin position="1"/>
        <end position="19"/>
    </location>
</feature>